<reference evidence="5 6" key="1">
    <citation type="submission" date="2020-02" db="EMBL/GenBank/DDBJ databases">
        <title>Albibacoteraceae fam. nov., the first described family within the subdivision 4 Verrucomicrobia.</title>
        <authorList>
            <person name="Xi F."/>
        </authorList>
    </citation>
    <scope>NUCLEOTIDE SEQUENCE [LARGE SCALE GENOMIC DNA]</scope>
    <source>
        <strain evidence="5 6">CK1056</strain>
    </source>
</reference>
<dbReference type="InterPro" id="IPR027417">
    <property type="entry name" value="P-loop_NTPase"/>
</dbReference>
<name>A0A6B2M4I6_9BACT</name>
<dbReference type="NCBIfam" id="TIGR01727">
    <property type="entry name" value="oligo_HPY"/>
    <property type="match status" value="1"/>
</dbReference>
<dbReference type="GO" id="GO:0055085">
    <property type="term" value="P:transmembrane transport"/>
    <property type="evidence" value="ECO:0007669"/>
    <property type="project" value="UniProtKB-ARBA"/>
</dbReference>
<dbReference type="InterPro" id="IPR050319">
    <property type="entry name" value="ABC_transp_ATP-bind"/>
</dbReference>
<gene>
    <name evidence="5" type="ORF">G0Q06_11085</name>
</gene>
<evidence type="ECO:0000313" key="5">
    <source>
        <dbReference type="EMBL" id="NDV62997.1"/>
    </source>
</evidence>
<sequence length="345" mass="38501">MLSNNQQPEADQSVEPILEVNRLRKYFPVKGGVFLRAQAQLKAVDDVSLSILPGETLGLVGESGCGKSTLGKCVCRLHDVTEGSITFKGNDLTHLRGKALKPYRRNIQMIFQDPAESLNSRHSIGNILEEPLLIHGIRQGRERRQRVAKILDTVGLPKDSVDRFPFEFSGGQRQRIGIARAISLNPELVVCDEPVSALDVSVQSQILNLMLDLQKEFNLSYLFIAHDLAVVKHISDRIAIMYMGKIVELGAANEIFKNPLHAYTKALISAIPVPEPHVKREKRILLKGDVPSPIDPPPGCAFSRRSWIPCTEEQMQQPGEFKEVHPGHWVEVHPGTVENYEQYAS</sequence>
<dbReference type="RefSeq" id="WP_163965890.1">
    <property type="nucleotide sequence ID" value="NZ_JAAGNX010000003.1"/>
</dbReference>
<keyword evidence="6" id="KW-1185">Reference proteome</keyword>
<dbReference type="SUPFAM" id="SSF52540">
    <property type="entry name" value="P-loop containing nucleoside triphosphate hydrolases"/>
    <property type="match status" value="1"/>
</dbReference>
<organism evidence="5 6">
    <name type="scientific">Oceanipulchritudo coccoides</name>
    <dbReference type="NCBI Taxonomy" id="2706888"/>
    <lineage>
        <taxon>Bacteria</taxon>
        <taxon>Pseudomonadati</taxon>
        <taxon>Verrucomicrobiota</taxon>
        <taxon>Opitutia</taxon>
        <taxon>Puniceicoccales</taxon>
        <taxon>Oceanipulchritudinaceae</taxon>
        <taxon>Oceanipulchritudo</taxon>
    </lineage>
</organism>
<evidence type="ECO:0000256" key="2">
    <source>
        <dbReference type="ARBA" id="ARBA00022741"/>
    </source>
</evidence>
<dbReference type="PROSITE" id="PS50893">
    <property type="entry name" value="ABC_TRANSPORTER_2"/>
    <property type="match status" value="1"/>
</dbReference>
<dbReference type="FunFam" id="3.40.50.300:FF:000016">
    <property type="entry name" value="Oligopeptide ABC transporter ATP-binding component"/>
    <property type="match status" value="1"/>
</dbReference>
<dbReference type="PANTHER" id="PTHR43776:SF8">
    <property type="entry name" value="ABC TRANSPORTER, ATP-BINDING PROTEIN"/>
    <property type="match status" value="1"/>
</dbReference>
<dbReference type="PROSITE" id="PS00211">
    <property type="entry name" value="ABC_TRANSPORTER_1"/>
    <property type="match status" value="1"/>
</dbReference>
<evidence type="ECO:0000256" key="3">
    <source>
        <dbReference type="ARBA" id="ARBA00022840"/>
    </source>
</evidence>
<dbReference type="InterPro" id="IPR017871">
    <property type="entry name" value="ABC_transporter-like_CS"/>
</dbReference>
<proteinExistence type="predicted"/>
<dbReference type="Gene3D" id="3.40.50.300">
    <property type="entry name" value="P-loop containing nucleotide triphosphate hydrolases"/>
    <property type="match status" value="1"/>
</dbReference>
<feature type="domain" description="ABC transporter" evidence="4">
    <location>
        <begin position="18"/>
        <end position="268"/>
    </location>
</feature>
<protein>
    <submittedName>
        <fullName evidence="5">ABC transporter ATP-binding protein</fullName>
    </submittedName>
</protein>
<keyword evidence="3 5" id="KW-0067">ATP-binding</keyword>
<evidence type="ECO:0000259" key="4">
    <source>
        <dbReference type="PROSITE" id="PS50893"/>
    </source>
</evidence>
<dbReference type="PANTHER" id="PTHR43776">
    <property type="entry name" value="TRANSPORT ATP-BINDING PROTEIN"/>
    <property type="match status" value="1"/>
</dbReference>
<comment type="caution">
    <text evidence="5">The sequence shown here is derived from an EMBL/GenBank/DDBJ whole genome shotgun (WGS) entry which is preliminary data.</text>
</comment>
<dbReference type="GO" id="GO:0015833">
    <property type="term" value="P:peptide transport"/>
    <property type="evidence" value="ECO:0007669"/>
    <property type="project" value="InterPro"/>
</dbReference>
<dbReference type="GO" id="GO:0016887">
    <property type="term" value="F:ATP hydrolysis activity"/>
    <property type="evidence" value="ECO:0007669"/>
    <property type="project" value="InterPro"/>
</dbReference>
<dbReference type="GO" id="GO:0005524">
    <property type="term" value="F:ATP binding"/>
    <property type="evidence" value="ECO:0007669"/>
    <property type="project" value="UniProtKB-KW"/>
</dbReference>
<evidence type="ECO:0000256" key="1">
    <source>
        <dbReference type="ARBA" id="ARBA00022448"/>
    </source>
</evidence>
<dbReference type="Proteomes" id="UP000478417">
    <property type="component" value="Unassembled WGS sequence"/>
</dbReference>
<dbReference type="Pfam" id="PF00005">
    <property type="entry name" value="ABC_tran"/>
    <property type="match status" value="1"/>
</dbReference>
<dbReference type="CDD" id="cd03257">
    <property type="entry name" value="ABC_NikE_OppD_transporters"/>
    <property type="match status" value="1"/>
</dbReference>
<keyword evidence="2" id="KW-0547">Nucleotide-binding</keyword>
<accession>A0A6B2M4I6</accession>
<evidence type="ECO:0000313" key="6">
    <source>
        <dbReference type="Proteomes" id="UP000478417"/>
    </source>
</evidence>
<dbReference type="SMART" id="SM00382">
    <property type="entry name" value="AAA"/>
    <property type="match status" value="1"/>
</dbReference>
<keyword evidence="1" id="KW-0813">Transport</keyword>
<dbReference type="Pfam" id="PF08352">
    <property type="entry name" value="oligo_HPY"/>
    <property type="match status" value="1"/>
</dbReference>
<dbReference type="InterPro" id="IPR013563">
    <property type="entry name" value="Oligopep_ABC_C"/>
</dbReference>
<dbReference type="InterPro" id="IPR003439">
    <property type="entry name" value="ABC_transporter-like_ATP-bd"/>
</dbReference>
<dbReference type="AlphaFoldDB" id="A0A6B2M4I6"/>
<dbReference type="InterPro" id="IPR003593">
    <property type="entry name" value="AAA+_ATPase"/>
</dbReference>
<dbReference type="EMBL" id="JAAGNX010000003">
    <property type="protein sequence ID" value="NDV62997.1"/>
    <property type="molecule type" value="Genomic_DNA"/>
</dbReference>